<feature type="region of interest" description="Disordered" evidence="3">
    <location>
        <begin position="54"/>
        <end position="81"/>
    </location>
</feature>
<feature type="signal peptide" evidence="2">
    <location>
        <begin position="1"/>
        <end position="29"/>
    </location>
</feature>
<reference evidence="4 5" key="1">
    <citation type="submission" date="2020-10" db="EMBL/GenBank/DDBJ databases">
        <title>Connecting structure to function with the recovery of over 1000 high-quality activated sludge metagenome-assembled genomes encoding full-length rRNA genes using long-read sequencing.</title>
        <authorList>
            <person name="Singleton C.M."/>
            <person name="Petriglieri F."/>
            <person name="Kristensen J.M."/>
            <person name="Kirkegaard R.H."/>
            <person name="Michaelsen T.Y."/>
            <person name="Andersen M.H."/>
            <person name="Karst S.M."/>
            <person name="Dueholm M.S."/>
            <person name="Nielsen P.H."/>
            <person name="Albertsen M."/>
        </authorList>
    </citation>
    <scope>NUCLEOTIDE SEQUENCE [LARGE SCALE GENOMIC DNA]</scope>
    <source>
        <strain evidence="4">EsbW_18-Q3-R4-48_BATAC.463</strain>
    </source>
</reference>
<keyword evidence="2" id="KW-0732">Signal</keyword>
<keyword evidence="2" id="KW-0449">Lipoprotein</keyword>
<dbReference type="PANTHER" id="PTHR30203:SF25">
    <property type="entry name" value="OUTER MEMBRANE PROTEIN-RELATED"/>
    <property type="match status" value="1"/>
</dbReference>
<dbReference type="GO" id="GO:0015562">
    <property type="term" value="F:efflux transmembrane transporter activity"/>
    <property type="evidence" value="ECO:0007669"/>
    <property type="project" value="InterPro"/>
</dbReference>
<dbReference type="Pfam" id="PF02321">
    <property type="entry name" value="OEP"/>
    <property type="match status" value="2"/>
</dbReference>
<proteinExistence type="inferred from homology"/>
<sequence length="497" mass="52497">MNFMSFSRGPSCRLSLAVLLAIGSLSACSGLPSVGPDYQAPAGAMPGRWLAAKPDEREQGRANGNATVNRKNSPKSQSDWWRQLGDPALDELIATAQSGSLDLKAAQARLRQARASRAQAVSGYFPQVSASTGVSRTKNATAVNALPTRTLYDAGFDASWELDLFGGTRRAVEAASADLAASEASLENVRVSLVAEVAQNYVEWRAYQSRLAIARANLASQSETAQITEWREQAGLASSADVEQARTNREQTRASMPDLEVGLAAAENRLATLLGRQPGALHEQLLAAQSRPVAPPTVATGIPADVLTQRPDLIVAERTLAAETARIGQRQAARFPSLSLGGSFGWQAYSLGALGGSDSLVRSLSGTLAATLFDGGKLRSAVDLQTAVQEAALADYESAVLTALEEVENALTAHAQARDRVIAREAAAVSARNAATLSRQMYEAGLADFQKVLETQRTQLTAEDSLATAQSAVLTTLIQLYKALGGGWSSANESDRT</sequence>
<keyword evidence="2" id="KW-0472">Membrane</keyword>
<dbReference type="Gene3D" id="1.20.1600.10">
    <property type="entry name" value="Outer membrane efflux proteins (OEP)"/>
    <property type="match status" value="1"/>
</dbReference>
<evidence type="ECO:0000256" key="2">
    <source>
        <dbReference type="RuleBase" id="RU362097"/>
    </source>
</evidence>
<comment type="similarity">
    <text evidence="1 2">Belongs to the outer membrane factor (OMF) (TC 1.B.17) family.</text>
</comment>
<dbReference type="AlphaFoldDB" id="A0A935JZB7"/>
<accession>A0A935JZB7</accession>
<dbReference type="PANTHER" id="PTHR30203">
    <property type="entry name" value="OUTER MEMBRANE CATION EFFLUX PROTEIN"/>
    <property type="match status" value="1"/>
</dbReference>
<dbReference type="GO" id="GO:0005886">
    <property type="term" value="C:plasma membrane"/>
    <property type="evidence" value="ECO:0007669"/>
    <property type="project" value="UniProtKB-SubCell"/>
</dbReference>
<dbReference type="EMBL" id="JADJMS010000030">
    <property type="protein sequence ID" value="MBK7416050.1"/>
    <property type="molecule type" value="Genomic_DNA"/>
</dbReference>
<feature type="compositionally biased region" description="Polar residues" evidence="3">
    <location>
        <begin position="62"/>
        <end position="80"/>
    </location>
</feature>
<organism evidence="4 5">
    <name type="scientific">Candidatus Dechloromonas phosphorivorans</name>
    <dbReference type="NCBI Taxonomy" id="2899244"/>
    <lineage>
        <taxon>Bacteria</taxon>
        <taxon>Pseudomonadati</taxon>
        <taxon>Pseudomonadota</taxon>
        <taxon>Betaproteobacteria</taxon>
        <taxon>Rhodocyclales</taxon>
        <taxon>Azonexaceae</taxon>
        <taxon>Dechloromonas</taxon>
    </lineage>
</organism>
<dbReference type="InterPro" id="IPR003423">
    <property type="entry name" value="OMP_efflux"/>
</dbReference>
<protein>
    <submittedName>
        <fullName evidence="4">Efflux transporter outer membrane subunit</fullName>
    </submittedName>
</protein>
<dbReference type="NCBIfam" id="TIGR01845">
    <property type="entry name" value="outer_NodT"/>
    <property type="match status" value="1"/>
</dbReference>
<dbReference type="InterPro" id="IPR010131">
    <property type="entry name" value="MdtP/NodT-like"/>
</dbReference>
<dbReference type="SUPFAM" id="SSF56954">
    <property type="entry name" value="Outer membrane efflux proteins (OEP)"/>
    <property type="match status" value="1"/>
</dbReference>
<keyword evidence="2" id="KW-0812">Transmembrane</keyword>
<gene>
    <name evidence="4" type="ORF">IPJ38_13965</name>
</gene>
<evidence type="ECO:0000313" key="4">
    <source>
        <dbReference type="EMBL" id="MBK7416050.1"/>
    </source>
</evidence>
<dbReference type="Gene3D" id="2.20.200.10">
    <property type="entry name" value="Outer membrane efflux proteins (OEP)"/>
    <property type="match status" value="1"/>
</dbReference>
<evidence type="ECO:0000313" key="5">
    <source>
        <dbReference type="Proteomes" id="UP000739411"/>
    </source>
</evidence>
<evidence type="ECO:0000256" key="3">
    <source>
        <dbReference type="SAM" id="MobiDB-lite"/>
    </source>
</evidence>
<keyword evidence="2" id="KW-1134">Transmembrane beta strand</keyword>
<comment type="caution">
    <text evidence="4">The sequence shown here is derived from an EMBL/GenBank/DDBJ whole genome shotgun (WGS) entry which is preliminary data.</text>
</comment>
<comment type="subcellular location">
    <subcellularLocation>
        <location evidence="2">Cell membrane</location>
        <topology evidence="2">Lipid-anchor</topology>
    </subcellularLocation>
</comment>
<keyword evidence="2" id="KW-0564">Palmitate</keyword>
<feature type="chain" id="PRO_5038160969" evidence="2">
    <location>
        <begin position="30"/>
        <end position="497"/>
    </location>
</feature>
<dbReference type="Proteomes" id="UP000739411">
    <property type="component" value="Unassembled WGS sequence"/>
</dbReference>
<evidence type="ECO:0000256" key="1">
    <source>
        <dbReference type="ARBA" id="ARBA00007613"/>
    </source>
</evidence>
<name>A0A935JZB7_9RHOO</name>